<evidence type="ECO:0000256" key="2">
    <source>
        <dbReference type="ARBA" id="ARBA00022676"/>
    </source>
</evidence>
<dbReference type="EMBL" id="FOXF01000016">
    <property type="protein sequence ID" value="SFP33954.1"/>
    <property type="molecule type" value="Genomic_DNA"/>
</dbReference>
<evidence type="ECO:0000256" key="3">
    <source>
        <dbReference type="ARBA" id="ARBA00022679"/>
    </source>
</evidence>
<dbReference type="InterPro" id="IPR048354">
    <property type="entry name" value="TOD1_MUCI70_glycTrfase_dom"/>
</dbReference>
<dbReference type="GO" id="GO:0016757">
    <property type="term" value="F:glycosyltransferase activity"/>
    <property type="evidence" value="ECO:0007669"/>
    <property type="project" value="UniProtKB-KW"/>
</dbReference>
<dbReference type="Pfam" id="PF04765">
    <property type="entry name" value="TOD1_MUCI70"/>
    <property type="match status" value="1"/>
</dbReference>
<accession>A0A662ZGZ3</accession>
<evidence type="ECO:0000256" key="1">
    <source>
        <dbReference type="ARBA" id="ARBA00006739"/>
    </source>
</evidence>
<dbReference type="InterPro" id="IPR001173">
    <property type="entry name" value="Glyco_trans_2-like"/>
</dbReference>
<keyword evidence="7" id="KW-1185">Reference proteome</keyword>
<proteinExistence type="inferred from homology"/>
<dbReference type="OrthoDB" id="5123492at2"/>
<feature type="domain" description="Glycosyltransferase 2-like" evidence="4">
    <location>
        <begin position="444"/>
        <end position="548"/>
    </location>
</feature>
<dbReference type="SUPFAM" id="SSF53448">
    <property type="entry name" value="Nucleotide-diphospho-sugar transferases"/>
    <property type="match status" value="2"/>
</dbReference>
<dbReference type="PANTHER" id="PTHR43179">
    <property type="entry name" value="RHAMNOSYLTRANSFERASE WBBL"/>
    <property type="match status" value="1"/>
</dbReference>
<evidence type="ECO:0000313" key="7">
    <source>
        <dbReference type="Proteomes" id="UP000243745"/>
    </source>
</evidence>
<dbReference type="AlphaFoldDB" id="A0A662ZGZ3"/>
<dbReference type="PANTHER" id="PTHR43179:SF12">
    <property type="entry name" value="GALACTOFURANOSYLTRANSFERASE GLFT2"/>
    <property type="match status" value="1"/>
</dbReference>
<dbReference type="InterPro" id="IPR029044">
    <property type="entry name" value="Nucleotide-diphossugar_trans"/>
</dbReference>
<organism evidence="6 7">
    <name type="scientific">Ruminobacter amylophilus</name>
    <dbReference type="NCBI Taxonomy" id="867"/>
    <lineage>
        <taxon>Bacteria</taxon>
        <taxon>Pseudomonadati</taxon>
        <taxon>Pseudomonadota</taxon>
        <taxon>Gammaproteobacteria</taxon>
        <taxon>Aeromonadales</taxon>
        <taxon>Succinivibrionaceae</taxon>
        <taxon>Ruminobacter</taxon>
    </lineage>
</organism>
<reference evidence="6 7" key="1">
    <citation type="submission" date="2016-10" db="EMBL/GenBank/DDBJ databases">
        <authorList>
            <person name="Varghese N."/>
            <person name="Submissions S."/>
        </authorList>
    </citation>
    <scope>NUCLEOTIDE SEQUENCE [LARGE SCALE GENOMIC DNA]</scope>
    <source>
        <strain evidence="6 7">DSM 1361</strain>
    </source>
</reference>
<protein>
    <submittedName>
        <fullName evidence="6">Glycosyltransferase, GT2 family</fullName>
    </submittedName>
</protein>
<dbReference type="SUPFAM" id="SSF53756">
    <property type="entry name" value="UDP-Glycosyltransferase/glycogen phosphorylase"/>
    <property type="match status" value="1"/>
</dbReference>
<dbReference type="Proteomes" id="UP000243745">
    <property type="component" value="Unassembled WGS sequence"/>
</dbReference>
<evidence type="ECO:0000259" key="5">
    <source>
        <dbReference type="Pfam" id="PF04765"/>
    </source>
</evidence>
<name>A0A662ZGZ3_9GAMM</name>
<keyword evidence="2" id="KW-0328">Glycosyltransferase</keyword>
<dbReference type="RefSeq" id="WP_093141810.1">
    <property type="nucleotide sequence ID" value="NZ_FOXF01000016.1"/>
</dbReference>
<evidence type="ECO:0000313" key="6">
    <source>
        <dbReference type="EMBL" id="SFP33954.1"/>
    </source>
</evidence>
<comment type="similarity">
    <text evidence="1">Belongs to the glycosyltransferase 2 family.</text>
</comment>
<evidence type="ECO:0000259" key="4">
    <source>
        <dbReference type="Pfam" id="PF00535"/>
    </source>
</evidence>
<dbReference type="Pfam" id="PF00535">
    <property type="entry name" value="Glycos_transf_2"/>
    <property type="match status" value="1"/>
</dbReference>
<dbReference type="Gene3D" id="3.40.50.2000">
    <property type="entry name" value="Glycogen Phosphorylase B"/>
    <property type="match status" value="1"/>
</dbReference>
<dbReference type="Gene3D" id="3.90.550.10">
    <property type="entry name" value="Spore Coat Polysaccharide Biosynthesis Protein SpsA, Chain A"/>
    <property type="match status" value="1"/>
</dbReference>
<keyword evidence="3 6" id="KW-0808">Transferase</keyword>
<sequence>MSSVIGKFGTKIKGNRIVGWLALKDSKELDIRTARLEFQNGQKFTIKADVERDDLREKGINKGVAGFVLELSEEVFSNLPATFTVSLFDNDLNEQVDKVYYNNPYYLNNSENAGSSKTVINSDKKYIFPKDGKYSVVERFNSALNSERDDCKDVFAYHIEQLKDLNLENKRISSYLSNKTKSPRIAVFSSCSNSYDEIRCPKYLDPKFDYVLYTDSAEYESGVWNVRRAPYWSSDPTRISRYVKTHPHYLLKDYDIAIWVDTNICIAGDISDEIAKFLKSGKPIGAFYHPLRKSVYDEASKCIELGKDDVDEISQQINRYKALSYENNDLIESNFMMFNLKHPKLSDIMNTWWAEIDKFSRRDQLSLNFAIDKNLESWYPLADQRICTRNHEKIIYYPHKLMDDFAKTINSSLFNRKVFPSSNDFFSLHKSDVLKKYNKLTADVIIPVYNALDDLIKCIESLKKYRKNCMYKCIIIDDASEQDTQEYILQLTRDFDWITSVRNQSSVGYGRAVNIGINKSKADFLVLLNSDTILTDGWIEKMADAVFSTVGAGIVGPISNAASHQSIPYTKGVNKQTAVNPIPKGLTPDLLNSYLESWTEFGNYPRVPLIHGFCMGVTREVINKIGGFDEIHFPKGYGEENDFCFRATNAGFSLVIATNTYIFHAKSKSYTQDVRIPLMEEGSATLASLYGKKRINRAVDSMSTNPILKSLQTKAEYLYKYIYSNLTKVFILRRKSLDSFEDIRWWLRVTPWLSDSFSKVANVYSLPSHKKLPNVNDPGICYIHENIDEFSDIELSDWIERWKNNGGKIIYDVVCNPFNPDSFNKIYKLSNIESALLMKRMQWLINKCDFITCPSKMIADQLLAVNKNVTVVPYSLDKQLWHLDMKEEDVIPHNEEAKCKIGILDLTRNRIDYSNLLAVAKMLEKNHADKLSFSHICVESEVVIGKRKSLPKKQNYSNLIQWLFEVIDWDIVIIPKIYDSGERDLLFKICMSLGLCVVCENVVGLPSYAEDGYNCTVVDSDSVDGYANAIIDLISHDEIRIAYAHNAKVTARQFDSDLQCCSLESLIYRENK</sequence>
<feature type="domain" description="TOD1/MUCI70 glycosyltransferase-like" evidence="5">
    <location>
        <begin position="219"/>
        <end position="373"/>
    </location>
</feature>
<gene>
    <name evidence="6" type="ORF">SAMN02910344_01140</name>
</gene>